<dbReference type="Proteomes" id="UP001597512">
    <property type="component" value="Unassembled WGS sequence"/>
</dbReference>
<evidence type="ECO:0000313" key="1">
    <source>
        <dbReference type="EMBL" id="MFD2934456.1"/>
    </source>
</evidence>
<evidence type="ECO:0000313" key="2">
    <source>
        <dbReference type="Proteomes" id="UP001597512"/>
    </source>
</evidence>
<name>A0ABW6AGA1_9BACT</name>
<keyword evidence="2" id="KW-1185">Reference proteome</keyword>
<sequence length="376" mass="43827">MNDKQVLLQPGQTRTETVRVWPGYWLLCACLFMITCQTTERRAAEHQTTNRQNAELSRPITPAFYHWKTTYKPTLSEVDQLKILKIKKLYIHFFDVDWDSRTRQAVPKAFVTFRQKPITSVVPVVFITNRTLMNLPPAGVTELATHITQAITRISQQNAIRFSEVQIDCDWSVRTRDRYFRLLTLLANQLHCPLSATIRLHQIKYTDQTGIPSVARGMLMLYNVADWKRADTRNSIYDADVANQYLSFVSTYPLPLDVVLPLFRWTVVYRNNRFLTFLNNIDRKTLANFDFLAPQPDTMRFRATRDTVAFGFSIWRGDLFRAEAVTPEALVNEKDRLVDLIQNQQVTFAFYHLDSTVLSSYSRETLQTLFRTRPLP</sequence>
<protein>
    <recommendedName>
        <fullName evidence="3">Lipoprotein</fullName>
    </recommendedName>
</protein>
<gene>
    <name evidence="1" type="ORF">ACFS25_11740</name>
</gene>
<accession>A0ABW6AGA1</accession>
<dbReference type="EMBL" id="JBHUOM010000002">
    <property type="protein sequence ID" value="MFD2934456.1"/>
    <property type="molecule type" value="Genomic_DNA"/>
</dbReference>
<reference evidence="2" key="1">
    <citation type="journal article" date="2019" name="Int. J. Syst. Evol. Microbiol.">
        <title>The Global Catalogue of Microorganisms (GCM) 10K type strain sequencing project: providing services to taxonomists for standard genome sequencing and annotation.</title>
        <authorList>
            <consortium name="The Broad Institute Genomics Platform"/>
            <consortium name="The Broad Institute Genome Sequencing Center for Infectious Disease"/>
            <person name="Wu L."/>
            <person name="Ma J."/>
        </authorList>
    </citation>
    <scope>NUCLEOTIDE SEQUENCE [LARGE SCALE GENOMIC DNA]</scope>
    <source>
        <strain evidence="2">KCTC 52490</strain>
    </source>
</reference>
<evidence type="ECO:0008006" key="3">
    <source>
        <dbReference type="Google" id="ProtNLM"/>
    </source>
</evidence>
<dbReference type="RefSeq" id="WP_381500338.1">
    <property type="nucleotide sequence ID" value="NZ_JBHUOM010000002.1"/>
</dbReference>
<comment type="caution">
    <text evidence="1">The sequence shown here is derived from an EMBL/GenBank/DDBJ whole genome shotgun (WGS) entry which is preliminary data.</text>
</comment>
<organism evidence="1 2">
    <name type="scientific">Spirosoma flavum</name>
    <dbReference type="NCBI Taxonomy" id="2048557"/>
    <lineage>
        <taxon>Bacteria</taxon>
        <taxon>Pseudomonadati</taxon>
        <taxon>Bacteroidota</taxon>
        <taxon>Cytophagia</taxon>
        <taxon>Cytophagales</taxon>
        <taxon>Cytophagaceae</taxon>
        <taxon>Spirosoma</taxon>
    </lineage>
</organism>
<dbReference type="PROSITE" id="PS51257">
    <property type="entry name" value="PROKAR_LIPOPROTEIN"/>
    <property type="match status" value="1"/>
</dbReference>
<proteinExistence type="predicted"/>